<dbReference type="WBParaSite" id="SMTH1_55130.1">
    <property type="protein sequence ID" value="SMTH1_55130.1"/>
    <property type="gene ID" value="SMTH1_55130"/>
</dbReference>
<evidence type="ECO:0008006" key="16">
    <source>
        <dbReference type="Google" id="ProtNLM"/>
    </source>
</evidence>
<keyword evidence="11" id="KW-0472">Membrane</keyword>
<keyword evidence="11" id="KW-1133">Transmembrane helix</keyword>
<evidence type="ECO:0000313" key="14">
    <source>
        <dbReference type="Proteomes" id="UP000050791"/>
    </source>
</evidence>
<dbReference type="InterPro" id="IPR001723">
    <property type="entry name" value="Nuclear_hrmn_rcpt"/>
</dbReference>
<feature type="domain" description="Nuclear receptor" evidence="12">
    <location>
        <begin position="299"/>
        <end position="377"/>
    </location>
</feature>
<dbReference type="Gene3D" id="3.30.50.10">
    <property type="entry name" value="Erythroid Transcription Factor GATA-1, subunit A"/>
    <property type="match status" value="1"/>
</dbReference>
<protein>
    <recommendedName>
        <fullName evidence="16">Nuclear receptor domain-containing protein</fullName>
    </recommendedName>
</protein>
<proteinExistence type="predicted"/>
<dbReference type="SMART" id="SM00399">
    <property type="entry name" value="ZnF_C4"/>
    <property type="match status" value="1"/>
</dbReference>
<dbReference type="PRINTS" id="PR00398">
    <property type="entry name" value="STRDHORMONER"/>
</dbReference>
<evidence type="ECO:0000256" key="10">
    <source>
        <dbReference type="SAM" id="MobiDB-lite"/>
    </source>
</evidence>
<dbReference type="AlphaFoldDB" id="A0AA85BGG6"/>
<dbReference type="InterPro" id="IPR000536">
    <property type="entry name" value="Nucl_hrmn_rcpt_lig-bd"/>
</dbReference>
<feature type="compositionally biased region" description="Low complexity" evidence="10">
    <location>
        <begin position="1256"/>
        <end position="1273"/>
    </location>
</feature>
<dbReference type="SUPFAM" id="SSF48508">
    <property type="entry name" value="Nuclear receptor ligand-binding domain"/>
    <property type="match status" value="1"/>
</dbReference>
<dbReference type="Gene3D" id="1.10.565.10">
    <property type="entry name" value="Retinoid X Receptor"/>
    <property type="match status" value="1"/>
</dbReference>
<dbReference type="PROSITE" id="PS00031">
    <property type="entry name" value="NUCLEAR_REC_DBD_1"/>
    <property type="match status" value="1"/>
</dbReference>
<dbReference type="InterPro" id="IPR016355">
    <property type="entry name" value="NR5-like"/>
</dbReference>
<keyword evidence="6" id="KW-0238">DNA-binding</keyword>
<evidence type="ECO:0000313" key="15">
    <source>
        <dbReference type="WBParaSite" id="SMTH1_55130.1"/>
    </source>
</evidence>
<reference evidence="15" key="1">
    <citation type="submission" date="2023-11" db="UniProtKB">
        <authorList>
            <consortium name="WormBaseParasite"/>
        </authorList>
    </citation>
    <scope>IDENTIFICATION</scope>
</reference>
<feature type="transmembrane region" description="Helical" evidence="11">
    <location>
        <begin position="879"/>
        <end position="903"/>
    </location>
</feature>
<name>A0AA85BGG6_9TREM</name>
<evidence type="ECO:0000256" key="9">
    <source>
        <dbReference type="ARBA" id="ARBA00023242"/>
    </source>
</evidence>
<evidence type="ECO:0000256" key="8">
    <source>
        <dbReference type="ARBA" id="ARBA00023170"/>
    </source>
</evidence>
<evidence type="ECO:0000256" key="11">
    <source>
        <dbReference type="SAM" id="Phobius"/>
    </source>
</evidence>
<keyword evidence="8" id="KW-0675">Receptor</keyword>
<evidence type="ECO:0000259" key="12">
    <source>
        <dbReference type="PROSITE" id="PS51030"/>
    </source>
</evidence>
<dbReference type="GO" id="GO:0004879">
    <property type="term" value="F:nuclear receptor activity"/>
    <property type="evidence" value="ECO:0007669"/>
    <property type="project" value="InterPro"/>
</dbReference>
<dbReference type="SUPFAM" id="SSF57716">
    <property type="entry name" value="Glucocorticoid receptor-like (DNA-binding domain)"/>
    <property type="match status" value="1"/>
</dbReference>
<dbReference type="InterPro" id="IPR001628">
    <property type="entry name" value="Znf_hrmn_rcpt"/>
</dbReference>
<dbReference type="Pfam" id="PF00105">
    <property type="entry name" value="zf-C4"/>
    <property type="match status" value="1"/>
</dbReference>
<accession>A0AA85BGG6</accession>
<keyword evidence="2" id="KW-0479">Metal-binding</keyword>
<comment type="subcellular location">
    <subcellularLocation>
        <location evidence="1">Nucleus</location>
    </subcellularLocation>
</comment>
<dbReference type="PROSITE" id="PS51843">
    <property type="entry name" value="NR_LBD"/>
    <property type="match status" value="1"/>
</dbReference>
<dbReference type="CDD" id="cd06930">
    <property type="entry name" value="NR_LBD_F2"/>
    <property type="match status" value="1"/>
</dbReference>
<keyword evidence="11" id="KW-0812">Transmembrane</keyword>
<dbReference type="PANTHER" id="PTHR24086">
    <property type="entry name" value="NUCLEAR RECEPTOR SUBFAMILY 5 GROUP A"/>
    <property type="match status" value="1"/>
</dbReference>
<evidence type="ECO:0000256" key="5">
    <source>
        <dbReference type="ARBA" id="ARBA00023015"/>
    </source>
</evidence>
<dbReference type="PANTHER" id="PTHR24086:SF25">
    <property type="entry name" value="NUCLEAR HORMONE RECEPTOR FTZ-F1 BETA"/>
    <property type="match status" value="1"/>
</dbReference>
<evidence type="ECO:0000256" key="1">
    <source>
        <dbReference type="ARBA" id="ARBA00004123"/>
    </source>
</evidence>
<evidence type="ECO:0000259" key="13">
    <source>
        <dbReference type="PROSITE" id="PS51843"/>
    </source>
</evidence>
<dbReference type="SMART" id="SM00430">
    <property type="entry name" value="HOLI"/>
    <property type="match status" value="1"/>
</dbReference>
<organism evidence="14 15">
    <name type="scientific">Schistosoma mattheei</name>
    <dbReference type="NCBI Taxonomy" id="31246"/>
    <lineage>
        <taxon>Eukaryota</taxon>
        <taxon>Metazoa</taxon>
        <taxon>Spiralia</taxon>
        <taxon>Lophotrochozoa</taxon>
        <taxon>Platyhelminthes</taxon>
        <taxon>Trematoda</taxon>
        <taxon>Digenea</taxon>
        <taxon>Strigeidida</taxon>
        <taxon>Schistosomatoidea</taxon>
        <taxon>Schistosomatidae</taxon>
        <taxon>Schistosoma</taxon>
    </lineage>
</organism>
<dbReference type="InterPro" id="IPR035500">
    <property type="entry name" value="NHR-like_dom_sf"/>
</dbReference>
<keyword evidence="7" id="KW-0804">Transcription</keyword>
<dbReference type="InterPro" id="IPR013088">
    <property type="entry name" value="Znf_NHR/GATA"/>
</dbReference>
<keyword evidence="9" id="KW-0539">Nucleus</keyword>
<keyword evidence="4" id="KW-0862">Zinc</keyword>
<dbReference type="GO" id="GO:0008270">
    <property type="term" value="F:zinc ion binding"/>
    <property type="evidence" value="ECO:0007669"/>
    <property type="project" value="UniProtKB-KW"/>
</dbReference>
<sequence length="1273" mass="137102">MHLSQSGQIQLREDSKIVIDLKFSGKSGDHGVQTKLENSSLQHSAVSSGTASQIQTIASSIPHRVLQVGSSSSDGVQIVRTIPSFVSSTTQIISFPTVATQQPVAAQSSNPRQQIQQQPTYILVPAAQLAGGGENQVFASTPIRAVTAGHTMLRTSGIGINNNQTVNTSSVNLGSTDRSIILVQQPVAGTSIHVGSTGTIVPGSSSGSGTTLVPLRQLGVSACGGNGLVSSSGSTRLIGSNVGIELFSSTVGSRSSQGQGGSMGLVTISANAGVSGSSSSGTPQRESTWQQYVKQFTKLGPCPICGDKISGYHYGIFCCESCKGFFKRTVQNAKRYACHRPNASSRCEINVASRKKCPACRFLKCVDKGMRIEAIRSDRTRGGRSMYPGSRYLRQIAARVSGTHSAPGLGLSNSAMEFSTSDLDGSMLRGLTDQSIISDDADQLSCSVVGLAAHTLGPDGLPASEDAGGGVYLDPGVLGTHDNDDEEIDSGSLRVEPNILECGSGIVGGTNFSTNVSPYLGRQVIIGGSNESIPRTREQLPKIIRDILLVEETIEAEPEDALEIDAAVASETSAPEGVSDDEAAVYRALLNLADQRLYRTVRWSRALPDFSILDTDDQILLIQNCWADLLCLDCCWRSLPTPSEIRLTSSKCINLEAAREMGAEEIVERILQLTQSLTRLQLDIVEYACLKVIVLMQPEIHGFEIGKTDFKPELKANHGPNFTQITCRINRPKPNAEVYLTCPALGESTTHENCYQGCQPTNPCTQSTQHQSGCVPHDQTVFCQKIEFPNGTVVLNLNVDRTDKRLAGLWSCTHAGLESTKFEIELKSYSIMNEINPLSKPVVKQEKHDSGTKILRNTHSNQNNLVNNQSTSYMRRPEVLFTILSILILSILINLGFCIRCLLFRSYIDASQEGSSKTSCLAACLCLPDEMRKGSLIMTTPILPRATMTPHMNHVRINGSDHGVLNSSYSLSAIQKIPLLYNGTSYKENPPTNYIPTNSLPGTFRKNGMQNLRNNSIPQQQFGGLTQPQTLDMENTNLTTFPMIDDTNKFVSFTPTYIRAPSLNTPSPNLNRDVVNNYGYSPQTPVRHFGQSEIHSFPQYLIRMQHPHVIYDDVAGGTSSIVGSLGHSPSGSIIDTTSLQTHLAQLQNINVARQNNILQPTNSSFSNLMNLSPDSNIQGHYISLQPSISHKLADDKIATSVTSSVPVSVSTPTSPNYSGQTRSDTSVIPSVSSSTTGSSTNSQQTVTLTQADKSLNTNISNINPPSTPSPSIS</sequence>
<dbReference type="GO" id="GO:0043565">
    <property type="term" value="F:sequence-specific DNA binding"/>
    <property type="evidence" value="ECO:0007669"/>
    <property type="project" value="InterPro"/>
</dbReference>
<feature type="compositionally biased region" description="Low complexity" evidence="10">
    <location>
        <begin position="1223"/>
        <end position="1247"/>
    </location>
</feature>
<dbReference type="PROSITE" id="PS51030">
    <property type="entry name" value="NUCLEAR_REC_DBD_2"/>
    <property type="match status" value="1"/>
</dbReference>
<feature type="domain" description="NR LBD" evidence="13">
    <location>
        <begin position="539"/>
        <end position="771"/>
    </location>
</feature>
<dbReference type="FunFam" id="3.30.50.10:FF:000037">
    <property type="entry name" value="Nuclear hormone receptor FTZ-F1 beta"/>
    <property type="match status" value="1"/>
</dbReference>
<dbReference type="CDD" id="cd07167">
    <property type="entry name" value="NR_DBD_Lrh-1_like"/>
    <property type="match status" value="1"/>
</dbReference>
<dbReference type="GO" id="GO:0005634">
    <property type="term" value="C:nucleus"/>
    <property type="evidence" value="ECO:0007669"/>
    <property type="project" value="UniProtKB-SubCell"/>
</dbReference>
<feature type="region of interest" description="Disordered" evidence="10">
    <location>
        <begin position="1201"/>
        <end position="1273"/>
    </location>
</feature>
<evidence type="ECO:0000256" key="3">
    <source>
        <dbReference type="ARBA" id="ARBA00022771"/>
    </source>
</evidence>
<evidence type="ECO:0000256" key="4">
    <source>
        <dbReference type="ARBA" id="ARBA00022833"/>
    </source>
</evidence>
<dbReference type="PRINTS" id="PR00047">
    <property type="entry name" value="STROIDFINGER"/>
</dbReference>
<feature type="compositionally biased region" description="Low complexity" evidence="10">
    <location>
        <begin position="1201"/>
        <end position="1215"/>
    </location>
</feature>
<dbReference type="Proteomes" id="UP000050791">
    <property type="component" value="Unassembled WGS sequence"/>
</dbReference>
<dbReference type="Pfam" id="PF00104">
    <property type="entry name" value="Hormone_recep"/>
    <property type="match status" value="1"/>
</dbReference>
<evidence type="ECO:0000256" key="7">
    <source>
        <dbReference type="ARBA" id="ARBA00023163"/>
    </source>
</evidence>
<keyword evidence="5" id="KW-0805">Transcription regulation</keyword>
<evidence type="ECO:0000256" key="2">
    <source>
        <dbReference type="ARBA" id="ARBA00022723"/>
    </source>
</evidence>
<evidence type="ECO:0000256" key="6">
    <source>
        <dbReference type="ARBA" id="ARBA00023125"/>
    </source>
</evidence>
<keyword evidence="3" id="KW-0863">Zinc-finger</keyword>